<accession>A0A0L8IFQ7</accession>
<proteinExistence type="predicted"/>
<feature type="signal peptide" evidence="1">
    <location>
        <begin position="1"/>
        <end position="20"/>
    </location>
</feature>
<protein>
    <recommendedName>
        <fullName evidence="3">Reverse transcriptase domain-containing protein</fullName>
    </recommendedName>
</protein>
<sequence length="65" mass="7346">RQGCILLPLLLLVAVDFVLKKTANIPDRGISWKQQTRLKDLDFADQIVLVADDSKNLPRLTSELE</sequence>
<dbReference type="EMBL" id="KQ415823">
    <property type="protein sequence ID" value="KOG00290.1"/>
    <property type="molecule type" value="Genomic_DNA"/>
</dbReference>
<evidence type="ECO:0008006" key="3">
    <source>
        <dbReference type="Google" id="ProtNLM"/>
    </source>
</evidence>
<dbReference type="AlphaFoldDB" id="A0A0L8IFQ7"/>
<keyword evidence="1" id="KW-0732">Signal</keyword>
<evidence type="ECO:0000256" key="1">
    <source>
        <dbReference type="SAM" id="SignalP"/>
    </source>
</evidence>
<evidence type="ECO:0000313" key="2">
    <source>
        <dbReference type="EMBL" id="KOG00290.1"/>
    </source>
</evidence>
<organism evidence="2">
    <name type="scientific">Octopus bimaculoides</name>
    <name type="common">California two-spotted octopus</name>
    <dbReference type="NCBI Taxonomy" id="37653"/>
    <lineage>
        <taxon>Eukaryota</taxon>
        <taxon>Metazoa</taxon>
        <taxon>Spiralia</taxon>
        <taxon>Lophotrochozoa</taxon>
        <taxon>Mollusca</taxon>
        <taxon>Cephalopoda</taxon>
        <taxon>Coleoidea</taxon>
        <taxon>Octopodiformes</taxon>
        <taxon>Octopoda</taxon>
        <taxon>Incirrata</taxon>
        <taxon>Octopodidae</taxon>
        <taxon>Octopus</taxon>
    </lineage>
</organism>
<feature type="non-terminal residue" evidence="2">
    <location>
        <position position="1"/>
    </location>
</feature>
<gene>
    <name evidence="2" type="ORF">OCBIM_22005806mg</name>
</gene>
<name>A0A0L8IFQ7_OCTBM</name>
<reference evidence="2" key="1">
    <citation type="submission" date="2015-07" db="EMBL/GenBank/DDBJ databases">
        <title>MeaNS - Measles Nucleotide Surveillance Program.</title>
        <authorList>
            <person name="Tran T."/>
            <person name="Druce J."/>
        </authorList>
    </citation>
    <scope>NUCLEOTIDE SEQUENCE</scope>
    <source>
        <strain evidence="2">UCB-OBI-ISO-001</strain>
        <tissue evidence="2">Gonad</tissue>
    </source>
</reference>
<feature type="chain" id="PRO_5005584375" description="Reverse transcriptase domain-containing protein" evidence="1">
    <location>
        <begin position="21"/>
        <end position="65"/>
    </location>
</feature>